<comment type="caution">
    <text evidence="1">The sequence shown here is derived from an EMBL/GenBank/DDBJ whole genome shotgun (WGS) entry which is preliminary data.</text>
</comment>
<accession>A0ACB9G3P1</accession>
<evidence type="ECO:0000313" key="1">
    <source>
        <dbReference type="EMBL" id="KAI3777685.1"/>
    </source>
</evidence>
<gene>
    <name evidence="1" type="ORF">L1987_47486</name>
</gene>
<dbReference type="Proteomes" id="UP001056120">
    <property type="component" value="Linkage Group LG15"/>
</dbReference>
<reference evidence="1 2" key="2">
    <citation type="journal article" date="2022" name="Mol. Ecol. Resour.">
        <title>The genomes of chicory, endive, great burdock and yacon provide insights into Asteraceae paleo-polyploidization history and plant inulin production.</title>
        <authorList>
            <person name="Fan W."/>
            <person name="Wang S."/>
            <person name="Wang H."/>
            <person name="Wang A."/>
            <person name="Jiang F."/>
            <person name="Liu H."/>
            <person name="Zhao H."/>
            <person name="Xu D."/>
            <person name="Zhang Y."/>
        </authorList>
    </citation>
    <scope>NUCLEOTIDE SEQUENCE [LARGE SCALE GENOMIC DNA]</scope>
    <source>
        <strain evidence="2">cv. Yunnan</strain>
        <tissue evidence="1">Leaves</tissue>
    </source>
</reference>
<keyword evidence="2" id="KW-1185">Reference proteome</keyword>
<proteinExistence type="predicted"/>
<sequence>MTGTMAHLTLAFGILGNIVSFMVFLAPIPTFYKVYKKKSTEGFQSAPYVVGLFSAMLWIYYALLKTNVLLLITINSFGCVIETVYIAFFLFYAPKKARMESLKLIILLIFVGFGLIVVLTQFLASGVTRGVIVGWICLVFSLCVFVAPLGVLRQVIKTKSVEYMPILLSVALTVSAVMWFFYGLLLGDFNIAIPNVLGFTFGIIQMILYLVYRNNKPVTNEKIVGIGKIITELGEQKTPEFKDQKVVDVVLKLNDFKSADILPVVAKNAHKLDHVATEPQALHKMPYHTIEVGA</sequence>
<evidence type="ECO:0000313" key="2">
    <source>
        <dbReference type="Proteomes" id="UP001056120"/>
    </source>
</evidence>
<protein>
    <submittedName>
        <fullName evidence="1">Uncharacterized protein</fullName>
    </submittedName>
</protein>
<name>A0ACB9G3P1_9ASTR</name>
<reference evidence="2" key="1">
    <citation type="journal article" date="2022" name="Mol. Ecol. Resour.">
        <title>The genomes of chicory, endive, great burdock and yacon provide insights into Asteraceae palaeo-polyploidization history and plant inulin production.</title>
        <authorList>
            <person name="Fan W."/>
            <person name="Wang S."/>
            <person name="Wang H."/>
            <person name="Wang A."/>
            <person name="Jiang F."/>
            <person name="Liu H."/>
            <person name="Zhao H."/>
            <person name="Xu D."/>
            <person name="Zhang Y."/>
        </authorList>
    </citation>
    <scope>NUCLEOTIDE SEQUENCE [LARGE SCALE GENOMIC DNA]</scope>
    <source>
        <strain evidence="2">cv. Yunnan</strain>
    </source>
</reference>
<organism evidence="1 2">
    <name type="scientific">Smallanthus sonchifolius</name>
    <dbReference type="NCBI Taxonomy" id="185202"/>
    <lineage>
        <taxon>Eukaryota</taxon>
        <taxon>Viridiplantae</taxon>
        <taxon>Streptophyta</taxon>
        <taxon>Embryophyta</taxon>
        <taxon>Tracheophyta</taxon>
        <taxon>Spermatophyta</taxon>
        <taxon>Magnoliopsida</taxon>
        <taxon>eudicotyledons</taxon>
        <taxon>Gunneridae</taxon>
        <taxon>Pentapetalae</taxon>
        <taxon>asterids</taxon>
        <taxon>campanulids</taxon>
        <taxon>Asterales</taxon>
        <taxon>Asteraceae</taxon>
        <taxon>Asteroideae</taxon>
        <taxon>Heliantheae alliance</taxon>
        <taxon>Millerieae</taxon>
        <taxon>Smallanthus</taxon>
    </lineage>
</organism>
<dbReference type="EMBL" id="CM042032">
    <property type="protein sequence ID" value="KAI3777685.1"/>
    <property type="molecule type" value="Genomic_DNA"/>
</dbReference>